<dbReference type="InterPro" id="IPR038729">
    <property type="entry name" value="Rad50/SbcC_AAA"/>
</dbReference>
<dbReference type="AlphaFoldDB" id="A0A926E9D9"/>
<proteinExistence type="inferred from homology"/>
<feature type="coiled-coil region" evidence="4">
    <location>
        <begin position="580"/>
        <end position="654"/>
    </location>
</feature>
<dbReference type="PANTHER" id="PTHR32114:SF2">
    <property type="entry name" value="ABC TRANSPORTER ABCH.3"/>
    <property type="match status" value="1"/>
</dbReference>
<name>A0A926E9D9_9FIRM</name>
<comment type="similarity">
    <text evidence="1">Belongs to the SMC family. SbcC subfamily.</text>
</comment>
<dbReference type="EMBL" id="JACRTA010000003">
    <property type="protein sequence ID" value="MBC8568853.1"/>
    <property type="molecule type" value="Genomic_DNA"/>
</dbReference>
<evidence type="ECO:0000259" key="5">
    <source>
        <dbReference type="Pfam" id="PF13476"/>
    </source>
</evidence>
<evidence type="ECO:0000256" key="3">
    <source>
        <dbReference type="ARBA" id="ARBA00013368"/>
    </source>
</evidence>
<organism evidence="6 7">
    <name type="scientific">Lentihominibacter hominis</name>
    <dbReference type="NCBI Taxonomy" id="2763645"/>
    <lineage>
        <taxon>Bacteria</taxon>
        <taxon>Bacillati</taxon>
        <taxon>Bacillota</taxon>
        <taxon>Clostridia</taxon>
        <taxon>Peptostreptococcales</taxon>
        <taxon>Anaerovoracaceae</taxon>
        <taxon>Lentihominibacter</taxon>
    </lineage>
</organism>
<dbReference type="RefSeq" id="WP_177269804.1">
    <property type="nucleotide sequence ID" value="NZ_JACRTA010000003.1"/>
</dbReference>
<feature type="coiled-coil region" evidence="4">
    <location>
        <begin position="355"/>
        <end position="423"/>
    </location>
</feature>
<dbReference type="PANTHER" id="PTHR32114">
    <property type="entry name" value="ABC TRANSPORTER ABCH.3"/>
    <property type="match status" value="1"/>
</dbReference>
<keyword evidence="7" id="KW-1185">Reference proteome</keyword>
<dbReference type="GO" id="GO:0006302">
    <property type="term" value="P:double-strand break repair"/>
    <property type="evidence" value="ECO:0007669"/>
    <property type="project" value="InterPro"/>
</dbReference>
<feature type="domain" description="Rad50/SbcC-type AAA" evidence="5">
    <location>
        <begin position="5"/>
        <end position="211"/>
    </location>
</feature>
<comment type="subunit">
    <text evidence="2">Heterodimer of SbcC and SbcD.</text>
</comment>
<accession>A0A926E9D9</accession>
<dbReference type="Pfam" id="PF13476">
    <property type="entry name" value="AAA_23"/>
    <property type="match status" value="1"/>
</dbReference>
<dbReference type="Gene3D" id="3.40.50.300">
    <property type="entry name" value="P-loop containing nucleotide triphosphate hydrolases"/>
    <property type="match status" value="2"/>
</dbReference>
<comment type="caution">
    <text evidence="6">The sequence shown here is derived from an EMBL/GenBank/DDBJ whole genome shotgun (WGS) entry which is preliminary data.</text>
</comment>
<evidence type="ECO:0000313" key="7">
    <source>
        <dbReference type="Proteomes" id="UP000610862"/>
    </source>
</evidence>
<evidence type="ECO:0000256" key="4">
    <source>
        <dbReference type="SAM" id="Coils"/>
    </source>
</evidence>
<dbReference type="InterPro" id="IPR027417">
    <property type="entry name" value="P-loop_NTPase"/>
</dbReference>
<sequence length="917" mass="104297">MRPVKLVMSAFGPYAGRVEIDFEKLGTRGIYLITGDTGAGKTTVFDAITFALYGEASGENRDVKMLRSKYARPETLTEVQLTFLYGEKEFFVKRNPEYDRPKARGEGMTTEKANAELHYEDGRIISKQKEVNKAIVNIMGLDRHQFTQIAMIAQGDFLKLLLASTEERKKIFRRLFNTDLYQKLQERLKEEAGALRTKREAINASIKQYIDGILYSQEAEAVLSDENIVSSEDVIRKLQKMTDDDERRQILYITQVNELSDKINDISEKLTRAQEWEKAEQQRQEADVLLNSQIIRFSVLKEELKKAEAQLNEARRLGEKSALITAELSGYDDIDIKRQELMDLKKLEESDKNTFRQKSEDLTDIKEEIKALEEELKTLSGLEKEMTVIQLQKSVLSREYKEIEDFQNSIEELKLLHEKLKKAQAYYLKKSQTAEEAKSWYEEKNKAYLDQQAGILSQILKKGEACPVCGAVNHPNPAKLSPGAPTEEELENYKELSQKASDDAGQASKTAGRLKGMWQEKHETFLKTVHKLLGDISENLWNEAISDKKAENEKAAANLLKKEDIVSEKIERKQEIEGLLPIKRQTMKSLEEEVRQTEAASVKHKAEAEALKKYVEDLRNNLQYESRAEAEKAASEFEAEKKNIEDREKQARKSYAECDKNIAALKAKIEESCKFLENKEILDVDREKKKKQQLYDLRESLEPKVTAVNIRLDNNRRALENISEKAAELTDIDKRWGWIKALSDTANGNITGKEKIMLETYVQMAYFDRIIARANIRFMVMSGGQYELKRSRLAGNNRSQSGLDLDVVDHYNGTERSVRTLSGGESFKASLSLALGLSDEIQASAGGIRLDTMFIDEGFGSLDEESLQQAIRSLSDLANGNRLVGIISHVPELKEKIDKQIIIRKSKSGGSSAEVSV</sequence>
<evidence type="ECO:0000256" key="1">
    <source>
        <dbReference type="ARBA" id="ARBA00006930"/>
    </source>
</evidence>
<dbReference type="Pfam" id="PF13558">
    <property type="entry name" value="SbcC_Walker_B"/>
    <property type="match status" value="1"/>
</dbReference>
<reference evidence="6" key="1">
    <citation type="submission" date="2020-08" db="EMBL/GenBank/DDBJ databases">
        <title>Genome public.</title>
        <authorList>
            <person name="Liu C."/>
            <person name="Sun Q."/>
        </authorList>
    </citation>
    <scope>NUCLEOTIDE SEQUENCE</scope>
    <source>
        <strain evidence="6">NSJ-24</strain>
    </source>
</reference>
<evidence type="ECO:0000313" key="6">
    <source>
        <dbReference type="EMBL" id="MBC8568853.1"/>
    </source>
</evidence>
<protein>
    <recommendedName>
        <fullName evidence="3">Nuclease SbcCD subunit C</fullName>
    </recommendedName>
</protein>
<keyword evidence="4" id="KW-0175">Coiled coil</keyword>
<feature type="coiled-coil region" evidence="4">
    <location>
        <begin position="290"/>
        <end position="320"/>
    </location>
</feature>
<dbReference type="GO" id="GO:0016887">
    <property type="term" value="F:ATP hydrolysis activity"/>
    <property type="evidence" value="ECO:0007669"/>
    <property type="project" value="InterPro"/>
</dbReference>
<gene>
    <name evidence="6" type="ORF">H8692_08790</name>
</gene>
<evidence type="ECO:0000256" key="2">
    <source>
        <dbReference type="ARBA" id="ARBA00011322"/>
    </source>
</evidence>
<dbReference type="Proteomes" id="UP000610862">
    <property type="component" value="Unassembled WGS sequence"/>
</dbReference>
<dbReference type="SUPFAM" id="SSF52540">
    <property type="entry name" value="P-loop containing nucleoside triphosphate hydrolases"/>
    <property type="match status" value="1"/>
</dbReference>